<gene>
    <name evidence="1" type="ORF">phiSHEF5_45</name>
</gene>
<dbReference type="EMBL" id="MF678790">
    <property type="protein sequence ID" value="ASZ75701.1"/>
    <property type="molecule type" value="Genomic_DNA"/>
</dbReference>
<dbReference type="Proteomes" id="UP000225202">
    <property type="component" value="Segment"/>
</dbReference>
<keyword evidence="2" id="KW-1185">Reference proteome</keyword>
<organism evidence="1 2">
    <name type="scientific">Enterococcus phage phiSHEF5</name>
    <dbReference type="NCBI Taxonomy" id="2030924"/>
    <lineage>
        <taxon>Viruses</taxon>
        <taxon>Duplodnaviria</taxon>
        <taxon>Heunggongvirae</taxon>
        <taxon>Uroviricota</taxon>
        <taxon>Caudoviricetes</taxon>
        <taxon>Efquatrovirus</taxon>
        <taxon>Efquatrovirus SHEF5</taxon>
    </lineage>
</organism>
<accession>A0A249XUP1</accession>
<name>A0A249XUP1_9CAUD</name>
<proteinExistence type="predicted"/>
<evidence type="ECO:0000313" key="2">
    <source>
        <dbReference type="Proteomes" id="UP000225202"/>
    </source>
</evidence>
<evidence type="ECO:0000313" key="1">
    <source>
        <dbReference type="EMBL" id="ASZ75701.1"/>
    </source>
</evidence>
<reference evidence="1 2" key="1">
    <citation type="submission" date="2017-08" db="EMBL/GenBank/DDBJ databases">
        <title>Sequence of Bacteriophage phiSHEF5, isolated from wastewater with target organism Enterococcus faecalis EF2.</title>
        <authorList>
            <person name="Stafford G.P."/>
            <person name="Al-Zubidi M.I."/>
        </authorList>
    </citation>
    <scope>NUCLEOTIDE SEQUENCE [LARGE SCALE GENOMIC DNA]</scope>
</reference>
<dbReference type="OrthoDB" id="39778at10239"/>
<protein>
    <submittedName>
        <fullName evidence="1">Uncharacterized protein</fullName>
    </submittedName>
</protein>
<sequence length="52" mass="5880">MTIKQIQEYANQYGNTVTEQEIKQFFAEHNGQPSAMDLAIFVGAMNEDGTRN</sequence>